<proteinExistence type="predicted"/>
<dbReference type="Proteomes" id="UP000036403">
    <property type="component" value="Unassembled WGS sequence"/>
</dbReference>
<dbReference type="PaxDb" id="67767-A0A0J7K2Y5"/>
<name>A0A0J7K2Y5_LASNI</name>
<evidence type="ECO:0000313" key="1">
    <source>
        <dbReference type="EMBL" id="KMQ84674.1"/>
    </source>
</evidence>
<accession>A0A0J7K2Y5</accession>
<reference evidence="1 2" key="1">
    <citation type="submission" date="2015-04" db="EMBL/GenBank/DDBJ databases">
        <title>Lasius niger genome sequencing.</title>
        <authorList>
            <person name="Konorov E.A."/>
            <person name="Nikitin M.A."/>
            <person name="Kirill M.V."/>
            <person name="Chang P."/>
        </authorList>
    </citation>
    <scope>NUCLEOTIDE SEQUENCE [LARGE SCALE GENOMIC DNA]</scope>
    <source>
        <tissue evidence="1">Whole</tissue>
    </source>
</reference>
<gene>
    <name evidence="1" type="ORF">RF55_17331</name>
</gene>
<dbReference type="AlphaFoldDB" id="A0A0J7K2Y5"/>
<dbReference type="EMBL" id="LBMM01015764">
    <property type="protein sequence ID" value="KMQ84674.1"/>
    <property type="molecule type" value="Genomic_DNA"/>
</dbReference>
<keyword evidence="2" id="KW-1185">Reference proteome</keyword>
<organism evidence="1 2">
    <name type="scientific">Lasius niger</name>
    <name type="common">Black garden ant</name>
    <dbReference type="NCBI Taxonomy" id="67767"/>
    <lineage>
        <taxon>Eukaryota</taxon>
        <taxon>Metazoa</taxon>
        <taxon>Ecdysozoa</taxon>
        <taxon>Arthropoda</taxon>
        <taxon>Hexapoda</taxon>
        <taxon>Insecta</taxon>
        <taxon>Pterygota</taxon>
        <taxon>Neoptera</taxon>
        <taxon>Endopterygota</taxon>
        <taxon>Hymenoptera</taxon>
        <taxon>Apocrita</taxon>
        <taxon>Aculeata</taxon>
        <taxon>Formicoidea</taxon>
        <taxon>Formicidae</taxon>
        <taxon>Formicinae</taxon>
        <taxon>Lasius</taxon>
        <taxon>Lasius</taxon>
    </lineage>
</organism>
<comment type="caution">
    <text evidence="1">The sequence shown here is derived from an EMBL/GenBank/DDBJ whole genome shotgun (WGS) entry which is preliminary data.</text>
</comment>
<evidence type="ECO:0000313" key="2">
    <source>
        <dbReference type="Proteomes" id="UP000036403"/>
    </source>
</evidence>
<protein>
    <submittedName>
        <fullName evidence="1">50s ribosomal subunit protein l7 l12 50s ribosomal subunit protein l10 fusion</fullName>
    </submittedName>
</protein>
<sequence>MFEIFTEDTSSCKEKHNSEEELINVMSVHKNEGFRIDNEECVILNNEIEDNNVKPVTTSLEGRTELFSRNKNINTVNTVENYPPPQTLEENVLEENSWLDDRPLNEIMKIIENNTLFYHVDVLFITGLH</sequence>